<dbReference type="GO" id="GO:0016020">
    <property type="term" value="C:membrane"/>
    <property type="evidence" value="ECO:0007669"/>
    <property type="project" value="UniProtKB-SubCell"/>
</dbReference>
<dbReference type="CDD" id="cd09629">
    <property type="entry name" value="DOMON_CIL1_like"/>
    <property type="match status" value="1"/>
</dbReference>
<reference evidence="9 10" key="1">
    <citation type="submission" date="2022-03" db="EMBL/GenBank/DDBJ databases">
        <authorList>
            <person name="Macdonald S."/>
            <person name="Ahmed S."/>
            <person name="Newling K."/>
        </authorList>
    </citation>
    <scope>NUCLEOTIDE SEQUENCE [LARGE SCALE GENOMIC DNA]</scope>
</reference>
<evidence type="ECO:0000313" key="9">
    <source>
        <dbReference type="EMBL" id="CAH8290589.1"/>
    </source>
</evidence>
<dbReference type="PANTHER" id="PTHR23130:SF180">
    <property type="entry name" value="DOMON DOMAIN-CONTAINING PROTEIN"/>
    <property type="match status" value="1"/>
</dbReference>
<accession>A0ABC8IWY5</accession>
<sequence length="243" mass="25429">MASHSSLLIVLSITCFLSLISPAFSQTCSTQNILTTQRTPFHTCLDLPVLNSYLHYTYNATNSSLSVAFVATTSHSDGWVAWAINPTSTGMSGSQAFLAYRSGAGAPPVVKTYNISGYNLNNGGRLSFEFWDLRAEALSGNRIVIHTSVKVPEGEDSVNQVWQVGGNVTNGRVGIHPFTPANLNSKAVLRFNGSDAPASAPGGGLATPGQAGGPGNTGSMTTSVNVGVMSMGVLVWLGSILNF</sequence>
<evidence type="ECO:0000256" key="2">
    <source>
        <dbReference type="ARBA" id="ARBA00022448"/>
    </source>
</evidence>
<dbReference type="InterPro" id="IPR045265">
    <property type="entry name" value="AIR12_DOMON"/>
</dbReference>
<comment type="subcellular location">
    <subcellularLocation>
        <location evidence="1">Membrane</location>
    </subcellularLocation>
</comment>
<feature type="chain" id="PRO_5044829551" description="DOMON domain-containing protein" evidence="7">
    <location>
        <begin position="26"/>
        <end position="243"/>
    </location>
</feature>
<evidence type="ECO:0000256" key="7">
    <source>
        <dbReference type="SAM" id="SignalP"/>
    </source>
</evidence>
<dbReference type="EMBL" id="CAKOAT010047377">
    <property type="protein sequence ID" value="CAH8290589.1"/>
    <property type="molecule type" value="Genomic_DNA"/>
</dbReference>
<name>A0ABC8IWY5_ERUVS</name>
<dbReference type="PROSITE" id="PS50836">
    <property type="entry name" value="DOMON"/>
    <property type="match status" value="1"/>
</dbReference>
<comment type="caution">
    <text evidence="9">The sequence shown here is derived from an EMBL/GenBank/DDBJ whole genome shotgun (WGS) entry which is preliminary data.</text>
</comment>
<dbReference type="Proteomes" id="UP001642260">
    <property type="component" value="Unassembled WGS sequence"/>
</dbReference>
<evidence type="ECO:0000256" key="6">
    <source>
        <dbReference type="SAM" id="MobiDB-lite"/>
    </source>
</evidence>
<dbReference type="Pfam" id="PF04526">
    <property type="entry name" value="DUF568"/>
    <property type="match status" value="1"/>
</dbReference>
<keyword evidence="5" id="KW-0472">Membrane</keyword>
<keyword evidence="3 7" id="KW-0732">Signal</keyword>
<dbReference type="PANTHER" id="PTHR23130">
    <property type="entry name" value="CYTOCHROME B561 AND DOMON DOMAIN-CONTAINING PROTEIN"/>
    <property type="match status" value="1"/>
</dbReference>
<dbReference type="InterPro" id="IPR005018">
    <property type="entry name" value="DOMON_domain"/>
</dbReference>
<protein>
    <recommendedName>
        <fullName evidence="8">DOMON domain-containing protein</fullName>
    </recommendedName>
</protein>
<evidence type="ECO:0000259" key="8">
    <source>
        <dbReference type="PROSITE" id="PS50836"/>
    </source>
</evidence>
<keyword evidence="2" id="KW-0813">Transport</keyword>
<feature type="domain" description="DOMON" evidence="8">
    <location>
        <begin position="50"/>
        <end position="165"/>
    </location>
</feature>
<evidence type="ECO:0000256" key="5">
    <source>
        <dbReference type="ARBA" id="ARBA00023136"/>
    </source>
</evidence>
<feature type="compositionally biased region" description="Gly residues" evidence="6">
    <location>
        <begin position="201"/>
        <end position="216"/>
    </location>
</feature>
<evidence type="ECO:0000256" key="4">
    <source>
        <dbReference type="ARBA" id="ARBA00022982"/>
    </source>
</evidence>
<feature type="signal peptide" evidence="7">
    <location>
        <begin position="1"/>
        <end position="25"/>
    </location>
</feature>
<keyword evidence="4" id="KW-0249">Electron transport</keyword>
<feature type="region of interest" description="Disordered" evidence="6">
    <location>
        <begin position="199"/>
        <end position="218"/>
    </location>
</feature>
<proteinExistence type="predicted"/>
<evidence type="ECO:0000256" key="1">
    <source>
        <dbReference type="ARBA" id="ARBA00004370"/>
    </source>
</evidence>
<organism evidence="9 10">
    <name type="scientific">Eruca vesicaria subsp. sativa</name>
    <name type="common">Garden rocket</name>
    <name type="synonym">Eruca sativa</name>
    <dbReference type="NCBI Taxonomy" id="29727"/>
    <lineage>
        <taxon>Eukaryota</taxon>
        <taxon>Viridiplantae</taxon>
        <taxon>Streptophyta</taxon>
        <taxon>Embryophyta</taxon>
        <taxon>Tracheophyta</taxon>
        <taxon>Spermatophyta</taxon>
        <taxon>Magnoliopsida</taxon>
        <taxon>eudicotyledons</taxon>
        <taxon>Gunneridae</taxon>
        <taxon>Pentapetalae</taxon>
        <taxon>rosids</taxon>
        <taxon>malvids</taxon>
        <taxon>Brassicales</taxon>
        <taxon>Brassicaceae</taxon>
        <taxon>Brassiceae</taxon>
        <taxon>Eruca</taxon>
    </lineage>
</organism>
<keyword evidence="10" id="KW-1185">Reference proteome</keyword>
<dbReference type="AlphaFoldDB" id="A0ABC8IWY5"/>
<evidence type="ECO:0000313" key="10">
    <source>
        <dbReference type="Proteomes" id="UP001642260"/>
    </source>
</evidence>
<gene>
    <name evidence="9" type="ORF">ERUC_LOCUS1346</name>
</gene>
<evidence type="ECO:0000256" key="3">
    <source>
        <dbReference type="ARBA" id="ARBA00022729"/>
    </source>
</evidence>